<keyword evidence="4" id="KW-1185">Reference proteome</keyword>
<name>A0A5F1ZV14_9LEPT</name>
<evidence type="ECO:0000256" key="1">
    <source>
        <dbReference type="SAM" id="SignalP"/>
    </source>
</evidence>
<gene>
    <name evidence="2" type="ORF">EHO57_10955</name>
    <name evidence="3" type="ORF">EHQ53_07915</name>
</gene>
<proteinExistence type="predicted"/>
<accession>A0A5F1ZV14</accession>
<organism evidence="2 5">
    <name type="scientific">Leptospira langatensis</name>
    <dbReference type="NCBI Taxonomy" id="2484983"/>
    <lineage>
        <taxon>Bacteria</taxon>
        <taxon>Pseudomonadati</taxon>
        <taxon>Spirochaetota</taxon>
        <taxon>Spirochaetia</taxon>
        <taxon>Leptospirales</taxon>
        <taxon>Leptospiraceae</taxon>
        <taxon>Leptospira</taxon>
    </lineage>
</organism>
<reference evidence="4 5" key="2">
    <citation type="journal article" date="2019" name="PLoS Negl. Trop. Dis.">
        <title>Revisiting the worldwide diversity of Leptospira species in the environment.</title>
        <authorList>
            <person name="Vincent A.T."/>
            <person name="Schiettekatte O."/>
            <person name="Bourhy P."/>
            <person name="Veyrier F.J."/>
            <person name="Picardeau M."/>
        </authorList>
    </citation>
    <scope>NUCLEOTIDE SEQUENCE [LARGE SCALE GENOMIC DNA]</scope>
    <source>
        <strain evidence="4">201702690</strain>
        <strain evidence="2 5">SSW18</strain>
    </source>
</reference>
<dbReference type="OrthoDB" id="337539at2"/>
<reference evidence="3" key="1">
    <citation type="submission" date="2018-10" db="EMBL/GenBank/DDBJ databases">
        <authorList>
            <person name="Vincent A.T."/>
            <person name="Schiettekatte O."/>
            <person name="Bourhy P."/>
            <person name="Veyrier F.J."/>
            <person name="Picardeau M."/>
        </authorList>
    </citation>
    <scope>NUCLEOTIDE SEQUENCE</scope>
    <source>
        <strain evidence="3">201702690</strain>
    </source>
</reference>
<dbReference type="EMBL" id="RQGC01000004">
    <property type="protein sequence ID" value="TGL42112.1"/>
    <property type="molecule type" value="Genomic_DNA"/>
</dbReference>
<keyword evidence="1" id="KW-0732">Signal</keyword>
<dbReference type="Proteomes" id="UP000297273">
    <property type="component" value="Unassembled WGS sequence"/>
</dbReference>
<evidence type="ECO:0000313" key="4">
    <source>
        <dbReference type="Proteomes" id="UP000297273"/>
    </source>
</evidence>
<feature type="signal peptide" evidence="1">
    <location>
        <begin position="1"/>
        <end position="20"/>
    </location>
</feature>
<evidence type="ECO:0000313" key="5">
    <source>
        <dbReference type="Proteomes" id="UP000297946"/>
    </source>
</evidence>
<protein>
    <submittedName>
        <fullName evidence="2">Uncharacterized protein</fullName>
    </submittedName>
</protein>
<evidence type="ECO:0000313" key="2">
    <source>
        <dbReference type="EMBL" id="TGK01438.1"/>
    </source>
</evidence>
<dbReference type="RefSeq" id="WP_135644815.1">
    <property type="nucleotide sequence ID" value="NZ_RQER01000006.1"/>
</dbReference>
<comment type="caution">
    <text evidence="2">The sequence shown here is derived from an EMBL/GenBank/DDBJ whole genome shotgun (WGS) entry which is preliminary data.</text>
</comment>
<dbReference type="EMBL" id="RQER01000006">
    <property type="protein sequence ID" value="TGK01438.1"/>
    <property type="molecule type" value="Genomic_DNA"/>
</dbReference>
<dbReference type="Proteomes" id="UP000297946">
    <property type="component" value="Unassembled WGS sequence"/>
</dbReference>
<dbReference type="AlphaFoldDB" id="A0A5F1ZV14"/>
<evidence type="ECO:0000313" key="3">
    <source>
        <dbReference type="EMBL" id="TGL42112.1"/>
    </source>
</evidence>
<feature type="chain" id="PRO_5043206987" evidence="1">
    <location>
        <begin position="21"/>
        <end position="191"/>
    </location>
</feature>
<sequence length="191" mass="22104">MKRNLCILSLLLFGLQSLSSAPLFFRTSISTGNCFSAGNGSKEVKDFYKSKLSPEERTKLADLLAEEEARSLLKSLDCVQKLNLSKEDKNTLILDHMRHRDLRDALYSHYENHLLSDEKTIRLSAYEEKTLRTFLSAKKELLSRLNRAELESLSDRPLPFSSFQSTYLAIFLQHWEFYQIAPDFIKEALFD</sequence>